<dbReference type="Proteomes" id="UP001216674">
    <property type="component" value="Unassembled WGS sequence"/>
</dbReference>
<evidence type="ECO:0000313" key="7">
    <source>
        <dbReference type="Proteomes" id="UP001216674"/>
    </source>
</evidence>
<reference evidence="6 7" key="1">
    <citation type="submission" date="2023-03" db="EMBL/GenBank/DDBJ databases">
        <title>Draft assemblies of triclosan tolerant bacteria isolated from returned activated sludge.</title>
        <authorList>
            <person name="Van Hamelsveld S."/>
        </authorList>
    </citation>
    <scope>NUCLEOTIDE SEQUENCE [LARGE SCALE GENOMIC DNA]</scope>
    <source>
        <strain evidence="6 7">GW210010_S58</strain>
    </source>
</reference>
<keyword evidence="2 5" id="KW-0812">Transmembrane</keyword>
<evidence type="ECO:0000256" key="3">
    <source>
        <dbReference type="ARBA" id="ARBA00022989"/>
    </source>
</evidence>
<evidence type="ECO:0000256" key="5">
    <source>
        <dbReference type="SAM" id="Phobius"/>
    </source>
</evidence>
<keyword evidence="4 5" id="KW-0472">Membrane</keyword>
<feature type="transmembrane region" description="Helical" evidence="5">
    <location>
        <begin position="42"/>
        <end position="61"/>
    </location>
</feature>
<organism evidence="6 7">
    <name type="scientific">Cupriavidus basilensis</name>
    <dbReference type="NCBI Taxonomy" id="68895"/>
    <lineage>
        <taxon>Bacteria</taxon>
        <taxon>Pseudomonadati</taxon>
        <taxon>Pseudomonadota</taxon>
        <taxon>Betaproteobacteria</taxon>
        <taxon>Burkholderiales</taxon>
        <taxon>Burkholderiaceae</taxon>
        <taxon>Cupriavidus</taxon>
    </lineage>
</organism>
<protein>
    <submittedName>
        <fullName evidence="6">Isoprenylcysteine carboxylmethyltransferase family protein</fullName>
    </submittedName>
</protein>
<proteinExistence type="predicted"/>
<dbReference type="RefSeq" id="WP_276263686.1">
    <property type="nucleotide sequence ID" value="NZ_JARJLM010000048.1"/>
</dbReference>
<evidence type="ECO:0000256" key="4">
    <source>
        <dbReference type="ARBA" id="ARBA00023136"/>
    </source>
</evidence>
<sequence length="207" mass="23185">MRPQLREMVVEISARLVVGLLLSVFAYSAFVQWRLAPERTTLLLMMTATLVTVGLSLFARIPARRDFRPMSVVMSVGGSFYFLGIELEPGARVIPEAAGATLGVGGILWQLFAKFSLRDAFGILPANRGVVSRGAYRFVRHPIYLGYLVTDLGFLLTNLGWRNALVYGGLYALQTGRIFREEQFLGEDPAYRAYRARVRYRVIPGVF</sequence>
<feature type="transmembrane region" description="Helical" evidence="5">
    <location>
        <begin position="12"/>
        <end position="30"/>
    </location>
</feature>
<keyword evidence="7" id="KW-1185">Reference proteome</keyword>
<evidence type="ECO:0000313" key="6">
    <source>
        <dbReference type="EMBL" id="MDF3831920.1"/>
    </source>
</evidence>
<accession>A0ABT6AH52</accession>
<dbReference type="EMBL" id="JARJLM010000048">
    <property type="protein sequence ID" value="MDF3831920.1"/>
    <property type="molecule type" value="Genomic_DNA"/>
</dbReference>
<evidence type="ECO:0000256" key="2">
    <source>
        <dbReference type="ARBA" id="ARBA00022692"/>
    </source>
</evidence>
<dbReference type="Gene3D" id="1.20.120.1630">
    <property type="match status" value="1"/>
</dbReference>
<comment type="caution">
    <text evidence="6">The sequence shown here is derived from an EMBL/GenBank/DDBJ whole genome shotgun (WGS) entry which is preliminary data.</text>
</comment>
<evidence type="ECO:0000256" key="1">
    <source>
        <dbReference type="ARBA" id="ARBA00004141"/>
    </source>
</evidence>
<keyword evidence="3 5" id="KW-1133">Transmembrane helix</keyword>
<gene>
    <name evidence="6" type="ORF">P3W85_02965</name>
</gene>
<dbReference type="InterPro" id="IPR007269">
    <property type="entry name" value="ICMT_MeTrfase"/>
</dbReference>
<dbReference type="Pfam" id="PF04140">
    <property type="entry name" value="ICMT"/>
    <property type="match status" value="1"/>
</dbReference>
<name>A0ABT6AH52_9BURK</name>
<comment type="subcellular location">
    <subcellularLocation>
        <location evidence="1">Membrane</location>
        <topology evidence="1">Multi-pass membrane protein</topology>
    </subcellularLocation>
</comment>